<dbReference type="EMBL" id="MCRM02000045">
    <property type="protein sequence ID" value="PNV71505.1"/>
    <property type="molecule type" value="Genomic_DNA"/>
</dbReference>
<evidence type="ECO:0008006" key="3">
    <source>
        <dbReference type="Google" id="ProtNLM"/>
    </source>
</evidence>
<gene>
    <name evidence="1" type="ORF">BES34_021460</name>
</gene>
<evidence type="ECO:0000313" key="2">
    <source>
        <dbReference type="Proteomes" id="UP000094669"/>
    </source>
</evidence>
<dbReference type="Gene3D" id="3.40.109.10">
    <property type="entry name" value="NADH Oxidase"/>
    <property type="match status" value="1"/>
</dbReference>
<comment type="caution">
    <text evidence="1">The sequence shown here is derived from an EMBL/GenBank/DDBJ whole genome shotgun (WGS) entry which is preliminary data.</text>
</comment>
<accession>A0ABX4YCP5</accession>
<dbReference type="NCBIfam" id="NF047509">
    <property type="entry name" value="Rv3131_FMN_oxido"/>
    <property type="match status" value="1"/>
</dbReference>
<sequence length="387" mass="44191">MFLRQSIGLGIVLTVPQFLEYCSSLSDRNFGPAGNNPFKNSEEMGFSKPILNALNIGITAPNPHNVQPWKFEILDDHTANLYVDERRLLKDTDPPSRQIHIGQGTFLETLAIGASRFGYKAEFAIFPNGKYTAADIGKKPIAKIRLEKTSSIPADPLADYIPKRATNRSVYFGDSLNENDFSNLIVDAKLRFSQAHFVKERESAELRKSTISAMEIETNTYNTYEESRIWFRYNDDEINSERDGLSLRGSGVSGLKYFVVRNFFLKPGKDSWHSESNRKAGLDMFIEQVNSSKGFIYLKTSQNRILDWILVGRDYVRLQLAATKYGFVVHPLSQILQEYSEMNALRGRFENEMQLKEGEKIQMLVRIGKSDYEFFSPRRNLKNMIAG</sequence>
<organism evidence="1 2">
    <name type="scientific">Leptospira inadai serovar Lyme</name>
    <dbReference type="NCBI Taxonomy" id="293084"/>
    <lineage>
        <taxon>Bacteria</taxon>
        <taxon>Pseudomonadati</taxon>
        <taxon>Spirochaetota</taxon>
        <taxon>Spirochaetia</taxon>
        <taxon>Leptospirales</taxon>
        <taxon>Leptospiraceae</taxon>
        <taxon>Leptospira</taxon>
    </lineage>
</organism>
<protein>
    <recommendedName>
        <fullName evidence="3">Nitroreductase</fullName>
    </recommendedName>
</protein>
<proteinExistence type="predicted"/>
<evidence type="ECO:0000313" key="1">
    <source>
        <dbReference type="EMBL" id="PNV71505.1"/>
    </source>
</evidence>
<reference evidence="1" key="1">
    <citation type="submission" date="2018-01" db="EMBL/GenBank/DDBJ databases">
        <title>Genomic characterization of Leptospira inadai serogroup Lyme isolated from captured rat in Brazil and comparative analysis with human reference strain.</title>
        <authorList>
            <person name="Moreno L.Z."/>
            <person name="Loureiro A.P."/>
            <person name="Miraglia F."/>
            <person name="Kremer F.S."/>
            <person name="Eslabao M.R."/>
            <person name="Dellagostin O.A."/>
            <person name="Lilenbaum W."/>
            <person name="Moreno A.M."/>
        </authorList>
    </citation>
    <scope>NUCLEOTIDE SEQUENCE [LARGE SCALE GENOMIC DNA]</scope>
    <source>
        <strain evidence="1">M34/99</strain>
    </source>
</reference>
<dbReference type="InterPro" id="IPR000415">
    <property type="entry name" value="Nitroreductase-like"/>
</dbReference>
<name>A0ABX4YCP5_9LEPT</name>
<dbReference type="Proteomes" id="UP000094669">
    <property type="component" value="Unassembled WGS sequence"/>
</dbReference>
<keyword evidence="2" id="KW-1185">Reference proteome</keyword>